<protein>
    <submittedName>
        <fullName evidence="2">Uncharacterized protein</fullName>
    </submittedName>
</protein>
<evidence type="ECO:0000256" key="1">
    <source>
        <dbReference type="SAM" id="SignalP"/>
    </source>
</evidence>
<reference evidence="2 3" key="1">
    <citation type="submission" date="2016-06" db="EMBL/GenBank/DDBJ databases">
        <authorList>
            <person name="Kjaerup R.B."/>
            <person name="Dalgaard T.S."/>
            <person name="Juul-Madsen H.R."/>
        </authorList>
    </citation>
    <scope>NUCLEOTIDE SEQUENCE [LARGE SCALE GENOMIC DNA]</scope>
    <source>
        <strain evidence="2">3</strain>
    </source>
</reference>
<dbReference type="AlphaFoldDB" id="A0A1A8XTU8"/>
<dbReference type="EMBL" id="FLQX01000133">
    <property type="protein sequence ID" value="SBT08156.1"/>
    <property type="molecule type" value="Genomic_DNA"/>
</dbReference>
<accession>A0A1A8XTU8</accession>
<name>A0A1A8XTU8_9PROT</name>
<keyword evidence="3" id="KW-1185">Reference proteome</keyword>
<feature type="signal peptide" evidence="1">
    <location>
        <begin position="1"/>
        <end position="19"/>
    </location>
</feature>
<organism evidence="2 3">
    <name type="scientific">Candidatus Accumulibacter aalborgensis</name>
    <dbReference type="NCBI Taxonomy" id="1860102"/>
    <lineage>
        <taxon>Bacteria</taxon>
        <taxon>Pseudomonadati</taxon>
        <taxon>Pseudomonadota</taxon>
        <taxon>Betaproteobacteria</taxon>
        <taxon>Candidatus Accumulibacter</taxon>
    </lineage>
</organism>
<dbReference type="STRING" id="1860102.ACCAA_550004"/>
<feature type="chain" id="PRO_5008381777" evidence="1">
    <location>
        <begin position="20"/>
        <end position="412"/>
    </location>
</feature>
<gene>
    <name evidence="2" type="ORF">ACCAA_550004</name>
</gene>
<dbReference type="Proteomes" id="UP000199169">
    <property type="component" value="Unassembled WGS sequence"/>
</dbReference>
<evidence type="ECO:0000313" key="3">
    <source>
        <dbReference type="Proteomes" id="UP000199169"/>
    </source>
</evidence>
<proteinExistence type="predicted"/>
<keyword evidence="1" id="KW-0732">Signal</keyword>
<evidence type="ECO:0000313" key="2">
    <source>
        <dbReference type="EMBL" id="SBT08156.1"/>
    </source>
</evidence>
<dbReference type="RefSeq" id="WP_186408100.1">
    <property type="nucleotide sequence ID" value="NZ_FLQX01000133.1"/>
</dbReference>
<sequence>MRCLAWLLAVLLLPLTVAAMVVLASLDQTALVTRGETISPRSIAQARSLLESNDPRRLHRGDQRTADIPAALIDEGINYLASRSLHGRGAFVLAEDTAEIRLTVRAPGPWTPRYLNLSAIFREAEGEPQVAAAKVGTLPIPSVLVEWLLASAVKAGGFGEEWQLTRQSIRQLVFEPARGMVGVTYVWEPGILDHARSRVFSPDDIAHLQAAQRALAGLLDHHAARARVPLATVLTPLLTRTGDATQQQARASLLVLATYLAGENLATLLPEARHWPRPRPLRLTLLGRDDSAQHFGISAALAAWAGEPAANAIGLYKELDDSRGGSGFSFADLAADRAGTRFGQLVAQDSSRLKDALRGTLTDAELAPPLGGLPEYLSADEFQRRFGGRGNRAYQQQLREIERRVAALPLYR</sequence>